<comment type="caution">
    <text evidence="1">The sequence shown here is derived from an EMBL/GenBank/DDBJ whole genome shotgun (WGS) entry which is preliminary data.</text>
</comment>
<evidence type="ECO:0000313" key="2">
    <source>
        <dbReference type="Proteomes" id="UP000266067"/>
    </source>
</evidence>
<protein>
    <submittedName>
        <fullName evidence="1">Uncharacterized protein</fullName>
    </submittedName>
</protein>
<keyword evidence="2" id="KW-1185">Reference proteome</keyword>
<gene>
    <name evidence="1" type="ORF">D2V08_13490</name>
</gene>
<accession>A0A3A1NAC3</accession>
<dbReference type="AlphaFoldDB" id="A0A3A1NAC3"/>
<proteinExistence type="predicted"/>
<dbReference type="EMBL" id="QXFH01000076">
    <property type="protein sequence ID" value="RIV31460.1"/>
    <property type="molecule type" value="Genomic_DNA"/>
</dbReference>
<evidence type="ECO:0000313" key="1">
    <source>
        <dbReference type="EMBL" id="RIV31460.1"/>
    </source>
</evidence>
<organism evidence="1 2">
    <name type="scientific">Flagellimonas lutimaris</name>
    <dbReference type="NCBI Taxonomy" id="475082"/>
    <lineage>
        <taxon>Bacteria</taxon>
        <taxon>Pseudomonadati</taxon>
        <taxon>Bacteroidota</taxon>
        <taxon>Flavobacteriia</taxon>
        <taxon>Flavobacteriales</taxon>
        <taxon>Flavobacteriaceae</taxon>
        <taxon>Flagellimonas</taxon>
    </lineage>
</organism>
<dbReference type="Proteomes" id="UP000266067">
    <property type="component" value="Unassembled WGS sequence"/>
</dbReference>
<sequence length="130" mass="13274">MSTTIVGAGVVIMVGTTHGCGTPDGDGTILTTIRGDGDGTTHGDTIAGAGILAGAGPETLAGDGVTHTTVGAGEDIGTVPTTEEDIMEEIMLICLAEEVMLRVFQEPLYHQEQMPIQVGSEIIAVVPIEQ</sequence>
<name>A0A3A1NAC3_9FLAO</name>
<reference evidence="1 2" key="1">
    <citation type="submission" date="2018-08" db="EMBL/GenBank/DDBJ databases">
        <title>Proposal of Muricauda 72 sp.nov. and Muricauda NH166 sp.nov., isolated from seawater.</title>
        <authorList>
            <person name="Cheng H."/>
            <person name="Wu Y.-H."/>
            <person name="Guo L.-L."/>
            <person name="Xu X.-W."/>
        </authorList>
    </citation>
    <scope>NUCLEOTIDE SEQUENCE [LARGE SCALE GENOMIC DNA]</scope>
    <source>
        <strain evidence="1 2">KCTC 22173</strain>
    </source>
</reference>